<evidence type="ECO:0000256" key="8">
    <source>
        <dbReference type="ARBA" id="ARBA00022989"/>
    </source>
</evidence>
<dbReference type="InterPro" id="IPR023214">
    <property type="entry name" value="HAD_sf"/>
</dbReference>
<keyword evidence="4" id="KW-0547">Nucleotide-binding</keyword>
<dbReference type="Gene3D" id="1.20.1110.10">
    <property type="entry name" value="Calcium-transporting ATPase, transmembrane domain"/>
    <property type="match status" value="1"/>
</dbReference>
<dbReference type="InterPro" id="IPR036412">
    <property type="entry name" value="HAD-like_sf"/>
</dbReference>
<gene>
    <name evidence="11" type="ORF">SARC_05339</name>
</gene>
<keyword evidence="2 10" id="KW-0812">Transmembrane</keyword>
<feature type="transmembrane region" description="Helical" evidence="10">
    <location>
        <begin position="205"/>
        <end position="227"/>
    </location>
</feature>
<evidence type="ECO:0000256" key="6">
    <source>
        <dbReference type="ARBA" id="ARBA00022842"/>
    </source>
</evidence>
<evidence type="ECO:0008006" key="13">
    <source>
        <dbReference type="Google" id="ProtNLM"/>
    </source>
</evidence>
<sequence>MFTSMLIPFNNLQVYSCHEVNSGEWELAVAGANTYDSLLNSGDIAELLSKIRIFARMSPEGKVSAVEMHKKAGIITGMCGDGGNDAGALRAAHAGMALSDAEASIVSPFTSKSKSVQSVVDLLLDGRACLHTSFAMYKFLVSNGLVLSLTKLIILFKGVLVCIFGYLMIDLAATLTLGYTMVLARPPESLKQIRPTSSLLGPITLFSVLGVVLIDFAITIVCLMYAMSLANFVPWPSEIALGRTWWYLSDNWEASILYFTQMGAYLTNALAFSLGSYFRLEIYRNIWLMIDVAVLYAIQLLFLLMAPNAFTDAMHVASIAFNRVGTDNPIWQEWQSLGNPTSPGMSFWERFVVAVLLLLGTVLAMCYQRFVIDGPVGRFFQKRAPSDRPRLNP</sequence>
<dbReference type="GO" id="GO:0019829">
    <property type="term" value="F:ATPase-coupled monoatomic cation transmembrane transporter activity"/>
    <property type="evidence" value="ECO:0007669"/>
    <property type="project" value="TreeGrafter"/>
</dbReference>
<dbReference type="eggNOG" id="KOG0208">
    <property type="taxonomic scope" value="Eukaryota"/>
</dbReference>
<evidence type="ECO:0000256" key="10">
    <source>
        <dbReference type="SAM" id="Phobius"/>
    </source>
</evidence>
<dbReference type="PANTHER" id="PTHR45630:SF11">
    <property type="entry name" value="CATION-TRANSPORTING P-TYPE ATPASE N-TERMINAL DOMAIN-CONTAINING PROTEIN"/>
    <property type="match status" value="1"/>
</dbReference>
<name>A0A0L0G2E9_9EUKA</name>
<feature type="transmembrane region" description="Helical" evidence="10">
    <location>
        <begin position="351"/>
        <end position="372"/>
    </location>
</feature>
<evidence type="ECO:0000313" key="11">
    <source>
        <dbReference type="EMBL" id="KNC82368.1"/>
    </source>
</evidence>
<dbReference type="STRING" id="667725.A0A0L0G2E9"/>
<dbReference type="GO" id="GO:0005524">
    <property type="term" value="F:ATP binding"/>
    <property type="evidence" value="ECO:0007669"/>
    <property type="project" value="UniProtKB-KW"/>
</dbReference>
<dbReference type="NCBIfam" id="TIGR01494">
    <property type="entry name" value="ATPase_P-type"/>
    <property type="match status" value="1"/>
</dbReference>
<dbReference type="GeneID" id="25905843"/>
<dbReference type="InterPro" id="IPR006544">
    <property type="entry name" value="P-type_TPase_V"/>
</dbReference>
<evidence type="ECO:0000256" key="4">
    <source>
        <dbReference type="ARBA" id="ARBA00022741"/>
    </source>
</evidence>
<keyword evidence="12" id="KW-1185">Reference proteome</keyword>
<dbReference type="SUPFAM" id="SSF56784">
    <property type="entry name" value="HAD-like"/>
    <property type="match status" value="1"/>
</dbReference>
<feature type="transmembrane region" description="Helical" evidence="10">
    <location>
        <begin position="163"/>
        <end position="184"/>
    </location>
</feature>
<dbReference type="InterPro" id="IPR023298">
    <property type="entry name" value="ATPase_P-typ_TM_dom_sf"/>
</dbReference>
<dbReference type="PANTHER" id="PTHR45630">
    <property type="entry name" value="CATION-TRANSPORTING ATPASE-RELATED"/>
    <property type="match status" value="1"/>
</dbReference>
<keyword evidence="8 10" id="KW-1133">Transmembrane helix</keyword>
<reference evidence="11 12" key="1">
    <citation type="submission" date="2011-02" db="EMBL/GenBank/DDBJ databases">
        <title>The Genome Sequence of Sphaeroforma arctica JP610.</title>
        <authorList>
            <consortium name="The Broad Institute Genome Sequencing Platform"/>
            <person name="Russ C."/>
            <person name="Cuomo C."/>
            <person name="Young S.K."/>
            <person name="Zeng Q."/>
            <person name="Gargeya S."/>
            <person name="Alvarado L."/>
            <person name="Berlin A."/>
            <person name="Chapman S.B."/>
            <person name="Chen Z."/>
            <person name="Freedman E."/>
            <person name="Gellesch M."/>
            <person name="Goldberg J."/>
            <person name="Griggs A."/>
            <person name="Gujja S."/>
            <person name="Heilman E."/>
            <person name="Heiman D."/>
            <person name="Howarth C."/>
            <person name="Mehta T."/>
            <person name="Neiman D."/>
            <person name="Pearson M."/>
            <person name="Roberts A."/>
            <person name="Saif S."/>
            <person name="Shea T."/>
            <person name="Shenoy N."/>
            <person name="Sisk P."/>
            <person name="Stolte C."/>
            <person name="Sykes S."/>
            <person name="White J."/>
            <person name="Yandava C."/>
            <person name="Burger G."/>
            <person name="Gray M.W."/>
            <person name="Holland P.W.H."/>
            <person name="King N."/>
            <person name="Lang F.B.F."/>
            <person name="Roger A.J."/>
            <person name="Ruiz-Trillo I."/>
            <person name="Haas B."/>
            <person name="Nusbaum C."/>
            <person name="Birren B."/>
        </authorList>
    </citation>
    <scope>NUCLEOTIDE SEQUENCE [LARGE SCALE GENOMIC DNA]</scope>
    <source>
        <strain evidence="11 12">JP610</strain>
    </source>
</reference>
<keyword evidence="6" id="KW-0460">Magnesium</keyword>
<evidence type="ECO:0000256" key="9">
    <source>
        <dbReference type="ARBA" id="ARBA00023136"/>
    </source>
</evidence>
<protein>
    <recommendedName>
        <fullName evidence="13">Cation-transporting P-type ATPase C-terminal domain-containing protein</fullName>
    </recommendedName>
</protein>
<dbReference type="GO" id="GO:0016020">
    <property type="term" value="C:membrane"/>
    <property type="evidence" value="ECO:0007669"/>
    <property type="project" value="UniProtKB-SubCell"/>
</dbReference>
<dbReference type="GO" id="GO:0046872">
    <property type="term" value="F:metal ion binding"/>
    <property type="evidence" value="ECO:0007669"/>
    <property type="project" value="UniProtKB-KW"/>
</dbReference>
<keyword evidence="9 10" id="KW-0472">Membrane</keyword>
<dbReference type="Proteomes" id="UP000054560">
    <property type="component" value="Unassembled WGS sequence"/>
</dbReference>
<keyword evidence="3" id="KW-0479">Metal-binding</keyword>
<dbReference type="OrthoDB" id="48943at2759"/>
<dbReference type="GO" id="GO:0140358">
    <property type="term" value="F:P-type transmembrane transporter activity"/>
    <property type="evidence" value="ECO:0007669"/>
    <property type="project" value="InterPro"/>
</dbReference>
<keyword evidence="5" id="KW-0067">ATP-binding</keyword>
<feature type="transmembrane region" description="Helical" evidence="10">
    <location>
        <begin position="255"/>
        <end position="274"/>
    </location>
</feature>
<dbReference type="RefSeq" id="XP_014156270.1">
    <property type="nucleotide sequence ID" value="XM_014300795.1"/>
</dbReference>
<dbReference type="PROSITE" id="PS01229">
    <property type="entry name" value="COF_2"/>
    <property type="match status" value="1"/>
</dbReference>
<evidence type="ECO:0000256" key="2">
    <source>
        <dbReference type="ARBA" id="ARBA00022692"/>
    </source>
</evidence>
<evidence type="ECO:0000256" key="3">
    <source>
        <dbReference type="ARBA" id="ARBA00022723"/>
    </source>
</evidence>
<dbReference type="SUPFAM" id="SSF81665">
    <property type="entry name" value="Calcium ATPase, transmembrane domain M"/>
    <property type="match status" value="1"/>
</dbReference>
<evidence type="ECO:0000313" key="12">
    <source>
        <dbReference type="Proteomes" id="UP000054560"/>
    </source>
</evidence>
<dbReference type="GO" id="GO:0016887">
    <property type="term" value="F:ATP hydrolysis activity"/>
    <property type="evidence" value="ECO:0007669"/>
    <property type="project" value="InterPro"/>
</dbReference>
<dbReference type="InterPro" id="IPR001757">
    <property type="entry name" value="P_typ_ATPase"/>
</dbReference>
<feature type="transmembrane region" description="Helical" evidence="10">
    <location>
        <begin position="286"/>
        <end position="306"/>
    </location>
</feature>
<keyword evidence="7" id="KW-1278">Translocase</keyword>
<dbReference type="AlphaFoldDB" id="A0A0L0G2E9"/>
<proteinExistence type="predicted"/>
<dbReference type="EMBL" id="KQ241933">
    <property type="protein sequence ID" value="KNC82368.1"/>
    <property type="molecule type" value="Genomic_DNA"/>
</dbReference>
<evidence type="ECO:0000256" key="5">
    <source>
        <dbReference type="ARBA" id="ARBA00022840"/>
    </source>
</evidence>
<accession>A0A0L0G2E9</accession>
<dbReference type="Gene3D" id="3.40.50.1000">
    <property type="entry name" value="HAD superfamily/HAD-like"/>
    <property type="match status" value="1"/>
</dbReference>
<comment type="subcellular location">
    <subcellularLocation>
        <location evidence="1">Membrane</location>
        <topology evidence="1">Multi-pass membrane protein</topology>
    </subcellularLocation>
</comment>
<organism evidence="11 12">
    <name type="scientific">Sphaeroforma arctica JP610</name>
    <dbReference type="NCBI Taxonomy" id="667725"/>
    <lineage>
        <taxon>Eukaryota</taxon>
        <taxon>Ichthyosporea</taxon>
        <taxon>Ichthyophonida</taxon>
        <taxon>Sphaeroforma</taxon>
    </lineage>
</organism>
<evidence type="ECO:0000256" key="1">
    <source>
        <dbReference type="ARBA" id="ARBA00004141"/>
    </source>
</evidence>
<evidence type="ECO:0000256" key="7">
    <source>
        <dbReference type="ARBA" id="ARBA00022967"/>
    </source>
</evidence>